<reference evidence="1" key="1">
    <citation type="submission" date="2019-05" db="EMBL/GenBank/DDBJ databases">
        <title>Revised genome assembly of Burkholderiaceae (previously Ralstonia) sp. PBA.</title>
        <authorList>
            <person name="Gan H.M."/>
        </authorList>
    </citation>
    <scope>NUCLEOTIDE SEQUENCE</scope>
    <source>
        <strain evidence="1">PBA</strain>
    </source>
</reference>
<gene>
    <name evidence="1" type="ORF">MW7_005005</name>
</gene>
<accession>A0ACD3SPJ2</accession>
<sequence>MWPASASCAHRPVRSSQVPRSSRSSRMCRASLMLALLLSLGTLGTVSGLSGAGQYPQHVVPAAGDDPWHGRLHAITFAPVSAETGHPAPADAWEADALLSGTASQPPRLPSSRQLWTARETTAAGSTGLAHIPLRSDALSPHQLQYFATAPDGTADGMQDVRLAYVRGDRRLEGSTGWRERSGLLGSMRGATPRVVGAPQMLFASGSQLAFARAHQLRTPLVFVGANDGLLHAFELATGQERFAYAPAALLPWLATFPHTDAIRRPPVCPRPAAADAELAGQWRTVLTCSTGADTAGLFVLDVTDPDVARDHGLLWEVDANALPALGHTPGPAAIVGLPVRPQAGPANIDGRRWFVVSGNGTAAPAGSRAADPDAAPRQPSLLLLALDHRHGQPWQAGRDYWQLPTPPGTRGALGAPAIATDVLGQPVAAYAGDSTGTLWRFDLRGPLPWDDMDRRATALLQGRTHSGKPLDLTAPPLLLHGTGGTLVLASGAPSAETNAEGGTLFAALDDGSRALTRDMLSMASVTATASGSTVVPGAAQAGGWLLDLPHAGERPATLEAIGHGLVRLITEAADGMSRQYLLHGTNGSPPSAGGMTGAAFDARVLAAPLLNFMPDGPARTSMQGAASLPLQLQSWMPDVTAAGGWNSVVAGALSIRTGRLAWRELPMEPP</sequence>
<dbReference type="Proteomes" id="UP000004277">
    <property type="component" value="Unassembled WGS sequence"/>
</dbReference>
<evidence type="ECO:0000313" key="2">
    <source>
        <dbReference type="Proteomes" id="UP000004277"/>
    </source>
</evidence>
<organism evidence="1 2">
    <name type="scientific">Imbroritus primus</name>
    <dbReference type="NCBI Taxonomy" id="3058603"/>
    <lineage>
        <taxon>Bacteria</taxon>
        <taxon>Pseudomonadati</taxon>
        <taxon>Pseudomonadota</taxon>
        <taxon>Betaproteobacteria</taxon>
        <taxon>Burkholderiales</taxon>
        <taxon>Burkholderiaceae</taxon>
        <taxon>Imbroritus</taxon>
    </lineage>
</organism>
<evidence type="ECO:0000313" key="1">
    <source>
        <dbReference type="EMBL" id="TMS58120.1"/>
    </source>
</evidence>
<name>A0ACD3SPJ2_9BURK</name>
<dbReference type="EMBL" id="AKCV02000015">
    <property type="protein sequence ID" value="TMS58120.1"/>
    <property type="molecule type" value="Genomic_DNA"/>
</dbReference>
<comment type="caution">
    <text evidence="1">The sequence shown here is derived from an EMBL/GenBank/DDBJ whole genome shotgun (WGS) entry which is preliminary data.</text>
</comment>
<protein>
    <submittedName>
        <fullName evidence="1">Uncharacterized protein</fullName>
    </submittedName>
</protein>
<keyword evidence="2" id="KW-1185">Reference proteome</keyword>
<proteinExistence type="predicted"/>